<feature type="transmembrane region" description="Helical" evidence="7">
    <location>
        <begin position="646"/>
        <end position="666"/>
    </location>
</feature>
<keyword evidence="2" id="KW-1003">Cell membrane</keyword>
<dbReference type="SUPFAM" id="SSF82866">
    <property type="entry name" value="Multidrug efflux transporter AcrB transmembrane domain"/>
    <property type="match status" value="2"/>
</dbReference>
<dbReference type="Proteomes" id="UP001612915">
    <property type="component" value="Unassembled WGS sequence"/>
</dbReference>
<dbReference type="PANTHER" id="PTHR33406:SF13">
    <property type="entry name" value="MEMBRANE PROTEIN YDFJ"/>
    <property type="match status" value="1"/>
</dbReference>
<dbReference type="PANTHER" id="PTHR33406">
    <property type="entry name" value="MEMBRANE PROTEIN MJ1562-RELATED"/>
    <property type="match status" value="1"/>
</dbReference>
<evidence type="ECO:0000256" key="1">
    <source>
        <dbReference type="ARBA" id="ARBA00004651"/>
    </source>
</evidence>
<dbReference type="InterPro" id="IPR000731">
    <property type="entry name" value="SSD"/>
</dbReference>
<evidence type="ECO:0000256" key="4">
    <source>
        <dbReference type="ARBA" id="ARBA00022989"/>
    </source>
</evidence>
<evidence type="ECO:0000256" key="2">
    <source>
        <dbReference type="ARBA" id="ARBA00022475"/>
    </source>
</evidence>
<evidence type="ECO:0000256" key="3">
    <source>
        <dbReference type="ARBA" id="ARBA00022692"/>
    </source>
</evidence>
<dbReference type="PROSITE" id="PS50156">
    <property type="entry name" value="SSD"/>
    <property type="match status" value="1"/>
</dbReference>
<keyword evidence="10" id="KW-1185">Reference proteome</keyword>
<evidence type="ECO:0000313" key="9">
    <source>
        <dbReference type="EMBL" id="MFI7586644.1"/>
    </source>
</evidence>
<feature type="transmembrane region" description="Helical" evidence="7">
    <location>
        <begin position="572"/>
        <end position="595"/>
    </location>
</feature>
<sequence length="722" mass="76816">MEKFTRFVLRHRLWVFLFWIAMLAGGLATSGGLADKLSFNFAVPGQEGYETQLKLTQAYGTGNYPGYIPVLTATDGASIADHKTELTQFAAAFQKLPGVRVLDYANTGDDAFLTKDGKSTFVLVYAPLPQGFVDPMAEPIQATAKQAAAQNGFDLKMTGYNQLAAGDENNEGPSVLVETLVGAGLALVVLIFVFASFLAIVPLLIAAFAILSTFLAVTLLTEVTEVSFVVQFLISLVGLGVAIDYSLLVVSRWREERARGVPNHEAVVVSMKTAGHAVLASGITVAISLLAMVLVNVPLLRSMGYGGMLIPLMSVLVVLTLLPATLSLIGPRIDWPRIRHEGNASRAWSGWARGVVKFRWLATGAALLILGILIAPVFGLQIGYASSKSLASNGEAHDALVQLEQGGVGTGVLTTADVLVKGGDPAAFKAAIETVPGIRTAVVNPPGKGGFTDVTVVPNGETVDNTNIAVIDDVREKVSGLPGYEGIASLGADVEDYQHAVYGNFPYVLAAIAFITFILLVRTFRSVLLPLKAIVLNLVSLAAVFGLATWFWQEGNGSEQIFSIDQTGAMTFWLPIMIFAFLFGLSMDYEVFILARMREEYDRTGSTALAVQRGLGRTGRLVTSAALILFFAFAALASAPGTDIKVLATALGVGILLDATIVRALLVPALVSLFGRYNWWLPGWLATVLRVEPSPVKPDVPTEQALSAEKAEAEKALEPAAG</sequence>
<evidence type="ECO:0000256" key="7">
    <source>
        <dbReference type="SAM" id="Phobius"/>
    </source>
</evidence>
<keyword evidence="3 7" id="KW-0812">Transmembrane</keyword>
<feature type="compositionally biased region" description="Basic and acidic residues" evidence="6">
    <location>
        <begin position="709"/>
        <end position="722"/>
    </location>
</feature>
<feature type="transmembrane region" description="Helical" evidence="7">
    <location>
        <begin position="309"/>
        <end position="329"/>
    </location>
</feature>
<feature type="transmembrane region" description="Helical" evidence="7">
    <location>
        <begin position="175"/>
        <end position="194"/>
    </location>
</feature>
<comment type="caution">
    <text evidence="9">The sequence shown here is derived from an EMBL/GenBank/DDBJ whole genome shotgun (WGS) entry which is preliminary data.</text>
</comment>
<feature type="domain" description="SSD" evidence="8">
    <location>
        <begin position="194"/>
        <end position="328"/>
    </location>
</feature>
<feature type="transmembrane region" description="Helical" evidence="7">
    <location>
        <begin position="504"/>
        <end position="521"/>
    </location>
</feature>
<evidence type="ECO:0000259" key="8">
    <source>
        <dbReference type="PROSITE" id="PS50156"/>
    </source>
</evidence>
<proteinExistence type="predicted"/>
<protein>
    <submittedName>
        <fullName evidence="9">MMPL family transporter</fullName>
    </submittedName>
</protein>
<comment type="subcellular location">
    <subcellularLocation>
        <location evidence="1">Cell membrane</location>
        <topology evidence="1">Multi-pass membrane protein</topology>
    </subcellularLocation>
</comment>
<reference evidence="9 10" key="1">
    <citation type="submission" date="2024-10" db="EMBL/GenBank/DDBJ databases">
        <title>The Natural Products Discovery Center: Release of the First 8490 Sequenced Strains for Exploring Actinobacteria Biosynthetic Diversity.</title>
        <authorList>
            <person name="Kalkreuter E."/>
            <person name="Kautsar S.A."/>
            <person name="Yang D."/>
            <person name="Bader C.D."/>
            <person name="Teijaro C.N."/>
            <person name="Fluegel L."/>
            <person name="Davis C.M."/>
            <person name="Simpson J.R."/>
            <person name="Lauterbach L."/>
            <person name="Steele A.D."/>
            <person name="Gui C."/>
            <person name="Meng S."/>
            <person name="Li G."/>
            <person name="Viehrig K."/>
            <person name="Ye F."/>
            <person name="Su P."/>
            <person name="Kiefer A.F."/>
            <person name="Nichols A."/>
            <person name="Cepeda A.J."/>
            <person name="Yan W."/>
            <person name="Fan B."/>
            <person name="Jiang Y."/>
            <person name="Adhikari A."/>
            <person name="Zheng C.-J."/>
            <person name="Schuster L."/>
            <person name="Cowan T.M."/>
            <person name="Smanski M.J."/>
            <person name="Chevrette M.G."/>
            <person name="De Carvalho L.P.S."/>
            <person name="Shen B."/>
        </authorList>
    </citation>
    <scope>NUCLEOTIDE SEQUENCE [LARGE SCALE GENOMIC DNA]</scope>
    <source>
        <strain evidence="9 10">NPDC049639</strain>
    </source>
</reference>
<feature type="transmembrane region" description="Helical" evidence="7">
    <location>
        <begin position="277"/>
        <end position="297"/>
    </location>
</feature>
<dbReference type="RefSeq" id="WP_398276653.1">
    <property type="nucleotide sequence ID" value="NZ_JBITLV010000001.1"/>
</dbReference>
<feature type="transmembrane region" description="Helical" evidence="7">
    <location>
        <begin position="226"/>
        <end position="250"/>
    </location>
</feature>
<accession>A0ABW8AJV3</accession>
<evidence type="ECO:0000256" key="6">
    <source>
        <dbReference type="SAM" id="MobiDB-lite"/>
    </source>
</evidence>
<dbReference type="EMBL" id="JBITLV010000001">
    <property type="protein sequence ID" value="MFI7586644.1"/>
    <property type="molecule type" value="Genomic_DNA"/>
</dbReference>
<dbReference type="InterPro" id="IPR050545">
    <property type="entry name" value="Mycobact_MmpL"/>
</dbReference>
<evidence type="ECO:0000256" key="5">
    <source>
        <dbReference type="ARBA" id="ARBA00023136"/>
    </source>
</evidence>
<feature type="transmembrane region" description="Helical" evidence="7">
    <location>
        <begin position="621"/>
        <end position="640"/>
    </location>
</feature>
<feature type="transmembrane region" description="Helical" evidence="7">
    <location>
        <begin position="201"/>
        <end position="220"/>
    </location>
</feature>
<feature type="region of interest" description="Disordered" evidence="6">
    <location>
        <begin position="695"/>
        <end position="722"/>
    </location>
</feature>
<dbReference type="InterPro" id="IPR004869">
    <property type="entry name" value="MMPL_dom"/>
</dbReference>
<evidence type="ECO:0000313" key="10">
    <source>
        <dbReference type="Proteomes" id="UP001612915"/>
    </source>
</evidence>
<feature type="transmembrane region" description="Helical" evidence="7">
    <location>
        <begin position="533"/>
        <end position="552"/>
    </location>
</feature>
<organism evidence="9 10">
    <name type="scientific">Spongisporangium articulatum</name>
    <dbReference type="NCBI Taxonomy" id="3362603"/>
    <lineage>
        <taxon>Bacteria</taxon>
        <taxon>Bacillati</taxon>
        <taxon>Actinomycetota</taxon>
        <taxon>Actinomycetes</taxon>
        <taxon>Kineosporiales</taxon>
        <taxon>Kineosporiaceae</taxon>
        <taxon>Spongisporangium</taxon>
    </lineage>
</organism>
<keyword evidence="4 7" id="KW-1133">Transmembrane helix</keyword>
<feature type="transmembrane region" description="Helical" evidence="7">
    <location>
        <begin position="360"/>
        <end position="384"/>
    </location>
</feature>
<keyword evidence="5 7" id="KW-0472">Membrane</keyword>
<gene>
    <name evidence="9" type="ORF">ACIB24_06165</name>
</gene>
<dbReference type="Gene3D" id="1.20.1640.10">
    <property type="entry name" value="Multidrug efflux transporter AcrB transmembrane domain"/>
    <property type="match status" value="2"/>
</dbReference>
<dbReference type="Pfam" id="PF03176">
    <property type="entry name" value="MMPL"/>
    <property type="match status" value="2"/>
</dbReference>
<name>A0ABW8AJV3_9ACTN</name>